<protein>
    <submittedName>
        <fullName evidence="2">Mitochondrial protein AtMg00860</fullName>
    </submittedName>
</protein>
<proteinExistence type="predicted"/>
<dbReference type="RefSeq" id="XP_075107077.1">
    <property type="nucleotide sequence ID" value="XM_075250976.1"/>
</dbReference>
<reference evidence="2" key="2">
    <citation type="submission" date="2025-08" db="UniProtKB">
        <authorList>
            <consortium name="RefSeq"/>
        </authorList>
    </citation>
    <scope>IDENTIFICATION</scope>
    <source>
        <tissue evidence="2">Leaf</tissue>
    </source>
</reference>
<organism evidence="1 2">
    <name type="scientific">Nicotiana tabacum</name>
    <name type="common">Common tobacco</name>
    <dbReference type="NCBI Taxonomy" id="4097"/>
    <lineage>
        <taxon>Eukaryota</taxon>
        <taxon>Viridiplantae</taxon>
        <taxon>Streptophyta</taxon>
        <taxon>Embryophyta</taxon>
        <taxon>Tracheophyta</taxon>
        <taxon>Spermatophyta</taxon>
        <taxon>Magnoliopsida</taxon>
        <taxon>eudicotyledons</taxon>
        <taxon>Gunneridae</taxon>
        <taxon>Pentapetalae</taxon>
        <taxon>asterids</taxon>
        <taxon>lamiids</taxon>
        <taxon>Solanales</taxon>
        <taxon>Solanaceae</taxon>
        <taxon>Nicotianoideae</taxon>
        <taxon>Nicotianeae</taxon>
        <taxon>Nicotiana</taxon>
    </lineage>
</organism>
<gene>
    <name evidence="2" type="primary">LOC142180056</name>
</gene>
<evidence type="ECO:0000313" key="1">
    <source>
        <dbReference type="Proteomes" id="UP000790787"/>
    </source>
</evidence>
<reference evidence="1" key="1">
    <citation type="journal article" date="2014" name="Nat. Commun.">
        <title>The tobacco genome sequence and its comparison with those of tomato and potato.</title>
        <authorList>
            <person name="Sierro N."/>
            <person name="Battey J.N."/>
            <person name="Ouadi S."/>
            <person name="Bakaher N."/>
            <person name="Bovet L."/>
            <person name="Willig A."/>
            <person name="Goepfert S."/>
            <person name="Peitsch M.C."/>
            <person name="Ivanov N.V."/>
        </authorList>
    </citation>
    <scope>NUCLEOTIDE SEQUENCE [LARGE SCALE GENOMIC DNA]</scope>
</reference>
<dbReference type="Proteomes" id="UP000790787">
    <property type="component" value="Chromosome 4"/>
</dbReference>
<evidence type="ECO:0000313" key="2">
    <source>
        <dbReference type="RefSeq" id="XP_075107077.1"/>
    </source>
</evidence>
<sequence>MDYKDLNSKIVKDKFPIPVVDELLEELHGAQFFTKLDLRSSYHQVRMDSMDVEKTAFRMHHGYFEFFVMPFGLTNAPSTFQEMMNEVFRNYLHQFTFVFFDDILVYSKTWKDHLSHMRIILELLQAHRLCFKKSKCSFGEKQVAYLGHIVSNTSVSADDNKIKAVVDWPQPQSTKILHGFLGLAGYYHKFIQNFGLIAAPLTSMLKRHSFKWNDDTLASFEALKKALIAAPILQLPNFDEEFVIECDASGDGIGAVL</sequence>
<keyword evidence="1" id="KW-1185">Reference proteome</keyword>
<accession>A0AC58UC63</accession>
<name>A0AC58UC63_TOBAC</name>